<feature type="non-terminal residue" evidence="1">
    <location>
        <position position="275"/>
    </location>
</feature>
<evidence type="ECO:0000313" key="2">
    <source>
        <dbReference type="Proteomes" id="UP000234240"/>
    </source>
</evidence>
<protein>
    <submittedName>
        <fullName evidence="1">Phage tail protein</fullName>
    </submittedName>
</protein>
<dbReference type="Proteomes" id="UP000234240">
    <property type="component" value="Unassembled WGS sequence"/>
</dbReference>
<accession>A0A2N5DSX2</accession>
<dbReference type="OrthoDB" id="5886200at2"/>
<name>A0A2N5DSX2_9GAMM</name>
<gene>
    <name evidence="1" type="ORF">CYR55_22835</name>
</gene>
<organism evidence="1 2">
    <name type="scientific">Chimaeribacter californicus</name>
    <dbReference type="NCBI Taxonomy" id="2060067"/>
    <lineage>
        <taxon>Bacteria</taxon>
        <taxon>Pseudomonadati</taxon>
        <taxon>Pseudomonadota</taxon>
        <taxon>Gammaproteobacteria</taxon>
        <taxon>Enterobacterales</taxon>
        <taxon>Yersiniaceae</taxon>
        <taxon>Chimaeribacter</taxon>
    </lineage>
</organism>
<reference evidence="1 2" key="1">
    <citation type="submission" date="2017-12" db="EMBL/GenBank/DDBJ databases">
        <title>Characterization of six clinical isolates of Enterochimera gen. nov., a novel genus of the Yersiniaciae family and the three species Enterochimera arupensis sp. nov., Enterochimera coloradensis sp. nov, and Enterochimera californica sp. nov.</title>
        <authorList>
            <person name="Rossi A."/>
            <person name="Fisher M."/>
        </authorList>
    </citation>
    <scope>NUCLEOTIDE SEQUENCE [LARGE SCALE GENOMIC DNA]</scope>
    <source>
        <strain evidence="2">2015-Iso6</strain>
    </source>
</reference>
<proteinExistence type="predicted"/>
<keyword evidence="2" id="KW-1185">Reference proteome</keyword>
<comment type="caution">
    <text evidence="1">The sequence shown here is derived from an EMBL/GenBank/DDBJ whole genome shotgun (WGS) entry which is preliminary data.</text>
</comment>
<dbReference type="RefSeq" id="WP_101818580.1">
    <property type="nucleotide sequence ID" value="NZ_PJZF01000068.1"/>
</dbReference>
<dbReference type="EMBL" id="PJZF01000068">
    <property type="protein sequence ID" value="PLR29321.1"/>
    <property type="molecule type" value="Genomic_DNA"/>
</dbReference>
<sequence>MGLVSGWLKSRLTPTKQNSAMYGGMADIVEALFISVVEPYLTRITERKSFFSMSDADLDTRIEEMGQFFTIRASDASSKPMLLQQRLDEIHFKGTERPITQTFYREFHGIPITWQPLYAPIDTTTYPYGQNLVAENNLASTGGVYGDMFLTSRGVISIPYQELTDLIVSGENPDITTVSQVTEAALTKFKQVVVPLLPLHIVFDGLQLVYEWMLTEPADVAWLESEAVATTFAPTIEIKESAALVAVKVMLAEIDAVDAEVQTNDLAKFDNVLLD</sequence>
<dbReference type="AlphaFoldDB" id="A0A2N5DSX2"/>
<evidence type="ECO:0000313" key="1">
    <source>
        <dbReference type="EMBL" id="PLR29321.1"/>
    </source>
</evidence>